<dbReference type="Proteomes" id="UP000267606">
    <property type="component" value="Unassembled WGS sequence"/>
</dbReference>
<proteinExistence type="predicted"/>
<organism evidence="4">
    <name type="scientific">Onchocerca flexuosa</name>
    <dbReference type="NCBI Taxonomy" id="387005"/>
    <lineage>
        <taxon>Eukaryota</taxon>
        <taxon>Metazoa</taxon>
        <taxon>Ecdysozoa</taxon>
        <taxon>Nematoda</taxon>
        <taxon>Chromadorea</taxon>
        <taxon>Rhabditida</taxon>
        <taxon>Spirurina</taxon>
        <taxon>Spiruromorpha</taxon>
        <taxon>Filarioidea</taxon>
        <taxon>Onchocercidae</taxon>
        <taxon>Onchocerca</taxon>
    </lineage>
</organism>
<dbReference type="WBParaSite" id="OFLC_0000883401-mRNA-1">
    <property type="protein sequence ID" value="OFLC_0000883401-mRNA-1"/>
    <property type="gene ID" value="OFLC_0000883401"/>
</dbReference>
<protein>
    <submittedName>
        <fullName evidence="4">Clathrin light chain</fullName>
    </submittedName>
</protein>
<dbReference type="STRING" id="387005.A0A183HMX3"/>
<reference evidence="4" key="1">
    <citation type="submission" date="2016-06" db="UniProtKB">
        <authorList>
            <consortium name="WormBaseParasite"/>
        </authorList>
    </citation>
    <scope>IDENTIFICATION</scope>
</reference>
<evidence type="ECO:0000313" key="4">
    <source>
        <dbReference type="WBParaSite" id="OFLC_0000883401-mRNA-1"/>
    </source>
</evidence>
<dbReference type="EMBL" id="UZAJ01010316">
    <property type="protein sequence ID" value="VDO57633.1"/>
    <property type="molecule type" value="Genomic_DNA"/>
</dbReference>
<evidence type="ECO:0000313" key="3">
    <source>
        <dbReference type="Proteomes" id="UP000267606"/>
    </source>
</evidence>
<feature type="region of interest" description="Disordered" evidence="1">
    <location>
        <begin position="162"/>
        <end position="190"/>
    </location>
</feature>
<reference evidence="2 3" key="2">
    <citation type="submission" date="2018-11" db="EMBL/GenBank/DDBJ databases">
        <authorList>
            <consortium name="Pathogen Informatics"/>
        </authorList>
    </citation>
    <scope>NUCLEOTIDE SEQUENCE [LARGE SCALE GENOMIC DNA]</scope>
</reference>
<name>A0A183HMX3_9BILA</name>
<feature type="region of interest" description="Disordered" evidence="1">
    <location>
        <begin position="60"/>
        <end position="84"/>
    </location>
</feature>
<keyword evidence="3" id="KW-1185">Reference proteome</keyword>
<accession>A0A183HMX3</accession>
<sequence length="190" mass="20320">IDSKGKIVSDHRQNAGLFSKLKATIAKAIPSNNEMILPDDKHPSIVWDPKLNKYVGEGIEEESVPEPPPSVTPSSEKLNGTTHGSVGGLSAARLSGGKFFCSQNITVLSVDVINIVLVVKWYFNPLIETSSSKPAAHAAPLLPPVPMAATFGFIPSMPDDNETFTESPFSVNTGPLPMEAEVTEQVPSNR</sequence>
<gene>
    <name evidence="2" type="ORF">OFLC_LOCUS8833</name>
</gene>
<dbReference type="AlphaFoldDB" id="A0A183HMX3"/>
<evidence type="ECO:0000313" key="2">
    <source>
        <dbReference type="EMBL" id="VDO57633.1"/>
    </source>
</evidence>
<feature type="compositionally biased region" description="Polar residues" evidence="1">
    <location>
        <begin position="164"/>
        <end position="173"/>
    </location>
</feature>
<evidence type="ECO:0000256" key="1">
    <source>
        <dbReference type="SAM" id="MobiDB-lite"/>
    </source>
</evidence>